<dbReference type="RefSeq" id="WP_123017014.1">
    <property type="nucleotide sequence ID" value="NZ_AP024911.1"/>
</dbReference>
<keyword evidence="1" id="KW-0472">Membrane</keyword>
<evidence type="ECO:0000313" key="3">
    <source>
        <dbReference type="Proteomes" id="UP001595384"/>
    </source>
</evidence>
<keyword evidence="1" id="KW-1133">Transmembrane helix</keyword>
<comment type="caution">
    <text evidence="2">The sequence shown here is derived from an EMBL/GenBank/DDBJ whole genome shotgun (WGS) entry which is preliminary data.</text>
</comment>
<gene>
    <name evidence="2" type="primary">pilO</name>
    <name evidence="2" type="ORF">ACFODT_07490</name>
</gene>
<evidence type="ECO:0000313" key="2">
    <source>
        <dbReference type="EMBL" id="MFC3023664.1"/>
    </source>
</evidence>
<organism evidence="2 3">
    <name type="scientific">Vibrio zhugei</name>
    <dbReference type="NCBI Taxonomy" id="2479546"/>
    <lineage>
        <taxon>Bacteria</taxon>
        <taxon>Pseudomonadati</taxon>
        <taxon>Pseudomonadota</taxon>
        <taxon>Gammaproteobacteria</taxon>
        <taxon>Vibrionales</taxon>
        <taxon>Vibrionaceae</taxon>
        <taxon>Vibrio</taxon>
    </lineage>
</organism>
<keyword evidence="3" id="KW-1185">Reference proteome</keyword>
<dbReference type="Pfam" id="PF04350">
    <property type="entry name" value="PilO"/>
    <property type="match status" value="1"/>
</dbReference>
<dbReference type="PROSITE" id="PS51257">
    <property type="entry name" value="PROKAR_LIPOPROTEIN"/>
    <property type="match status" value="1"/>
</dbReference>
<proteinExistence type="predicted"/>
<dbReference type="Proteomes" id="UP001595384">
    <property type="component" value="Unassembled WGS sequence"/>
</dbReference>
<name>A0ABV7C8E3_9VIBR</name>
<keyword evidence="1" id="KW-0812">Transmembrane</keyword>
<sequence>MMSHIKRSLDTLLTCYSWRQQLAGLVLIGCVVQGAIVALVWRPAYQHIHTQKQSLHRIQQQFHQQARDIATWRQVHQRAVTMQTQLDRVSRVTPVDDAVAWFTEQAQSMGLVVEQVMWAGEGHGDNRSEIRFRVLGSYAQIGGFLNILSQYLYDLSLLELQWQATHERDHTIRFSGRIHIVARGEEMEHD</sequence>
<feature type="transmembrane region" description="Helical" evidence="1">
    <location>
        <begin position="21"/>
        <end position="41"/>
    </location>
</feature>
<reference evidence="3" key="1">
    <citation type="journal article" date="2019" name="Int. J. Syst. Evol. Microbiol.">
        <title>The Global Catalogue of Microorganisms (GCM) 10K type strain sequencing project: providing services to taxonomists for standard genome sequencing and annotation.</title>
        <authorList>
            <consortium name="The Broad Institute Genomics Platform"/>
            <consortium name="The Broad Institute Genome Sequencing Center for Infectious Disease"/>
            <person name="Wu L."/>
            <person name="Ma J."/>
        </authorList>
    </citation>
    <scope>NUCLEOTIDE SEQUENCE [LARGE SCALE GENOMIC DNA]</scope>
    <source>
        <strain evidence="3">KCTC 62784</strain>
    </source>
</reference>
<protein>
    <submittedName>
        <fullName evidence="2">Type 4a pilus biogenesis protein PilO</fullName>
    </submittedName>
</protein>
<evidence type="ECO:0000256" key="1">
    <source>
        <dbReference type="SAM" id="Phobius"/>
    </source>
</evidence>
<accession>A0ABV7C8E3</accession>
<dbReference type="InterPro" id="IPR007445">
    <property type="entry name" value="PilO"/>
</dbReference>
<dbReference type="EMBL" id="JBHRSE010000049">
    <property type="protein sequence ID" value="MFC3023664.1"/>
    <property type="molecule type" value="Genomic_DNA"/>
</dbReference>